<accession>A0A1J1IKE3</accession>
<gene>
    <name evidence="1" type="ORF">CLUMA_CG013908</name>
</gene>
<dbReference type="Proteomes" id="UP000183832">
    <property type="component" value="Unassembled WGS sequence"/>
</dbReference>
<sequence length="21" mass="2584">MIFLPSCKFSCVTSFFYFERM</sequence>
<name>A0A1J1IKE3_9DIPT</name>
<protein>
    <submittedName>
        <fullName evidence="1">CLUMA_CG013908, isoform A</fullName>
    </submittedName>
</protein>
<evidence type="ECO:0000313" key="1">
    <source>
        <dbReference type="EMBL" id="CRL00648.1"/>
    </source>
</evidence>
<proteinExistence type="predicted"/>
<reference evidence="1 2" key="1">
    <citation type="submission" date="2015-04" db="EMBL/GenBank/DDBJ databases">
        <authorList>
            <person name="Syromyatnikov M.Y."/>
            <person name="Popov V.N."/>
        </authorList>
    </citation>
    <scope>NUCLEOTIDE SEQUENCE [LARGE SCALE GENOMIC DNA]</scope>
</reference>
<organism evidence="1 2">
    <name type="scientific">Clunio marinus</name>
    <dbReference type="NCBI Taxonomy" id="568069"/>
    <lineage>
        <taxon>Eukaryota</taxon>
        <taxon>Metazoa</taxon>
        <taxon>Ecdysozoa</taxon>
        <taxon>Arthropoda</taxon>
        <taxon>Hexapoda</taxon>
        <taxon>Insecta</taxon>
        <taxon>Pterygota</taxon>
        <taxon>Neoptera</taxon>
        <taxon>Endopterygota</taxon>
        <taxon>Diptera</taxon>
        <taxon>Nematocera</taxon>
        <taxon>Chironomoidea</taxon>
        <taxon>Chironomidae</taxon>
        <taxon>Clunio</taxon>
    </lineage>
</organism>
<dbReference type="EMBL" id="CVRI01000054">
    <property type="protein sequence ID" value="CRL00648.1"/>
    <property type="molecule type" value="Genomic_DNA"/>
</dbReference>
<keyword evidence="2" id="KW-1185">Reference proteome</keyword>
<evidence type="ECO:0000313" key="2">
    <source>
        <dbReference type="Proteomes" id="UP000183832"/>
    </source>
</evidence>
<dbReference type="AlphaFoldDB" id="A0A1J1IKE3"/>